<protein>
    <submittedName>
        <fullName evidence="1">Uncharacterized protein</fullName>
    </submittedName>
</protein>
<reference evidence="1" key="1">
    <citation type="submission" date="2013-05" db="EMBL/GenBank/DDBJ databases">
        <authorList>
            <person name="Yim A.K.Y."/>
            <person name="Chan T.F."/>
            <person name="Ji K.M."/>
            <person name="Liu X.Y."/>
            <person name="Zhou J.W."/>
            <person name="Li R.Q."/>
            <person name="Yang K.Y."/>
            <person name="Li J."/>
            <person name="Li M."/>
            <person name="Law P.T.W."/>
            <person name="Wu Y.L."/>
            <person name="Cai Z.L."/>
            <person name="Qin H."/>
            <person name="Bao Y."/>
            <person name="Leung R.K.K."/>
            <person name="Ng P.K.S."/>
            <person name="Zou J."/>
            <person name="Zhong X.J."/>
            <person name="Ran P.X."/>
            <person name="Zhong N.S."/>
            <person name="Liu Z.G."/>
            <person name="Tsui S.K.W."/>
        </authorList>
    </citation>
    <scope>NUCLEOTIDE SEQUENCE</scope>
    <source>
        <strain evidence="1">Derf</strain>
        <tissue evidence="1">Whole organism</tissue>
    </source>
</reference>
<organism evidence="1 2">
    <name type="scientific">Dermatophagoides farinae</name>
    <name type="common">American house dust mite</name>
    <dbReference type="NCBI Taxonomy" id="6954"/>
    <lineage>
        <taxon>Eukaryota</taxon>
        <taxon>Metazoa</taxon>
        <taxon>Ecdysozoa</taxon>
        <taxon>Arthropoda</taxon>
        <taxon>Chelicerata</taxon>
        <taxon>Arachnida</taxon>
        <taxon>Acari</taxon>
        <taxon>Acariformes</taxon>
        <taxon>Sarcoptiformes</taxon>
        <taxon>Astigmata</taxon>
        <taxon>Psoroptidia</taxon>
        <taxon>Analgoidea</taxon>
        <taxon>Pyroglyphidae</taxon>
        <taxon>Dermatophagoidinae</taxon>
        <taxon>Dermatophagoides</taxon>
    </lineage>
</organism>
<keyword evidence="2" id="KW-1185">Reference proteome</keyword>
<evidence type="ECO:0000313" key="2">
    <source>
        <dbReference type="Proteomes" id="UP000790347"/>
    </source>
</evidence>
<gene>
    <name evidence="1" type="ORF">DERF_002075</name>
</gene>
<accession>A0A922IF08</accession>
<reference evidence="1" key="2">
    <citation type="journal article" date="2022" name="Res Sq">
        <title>Comparative Genomics Reveals Insights into the Divergent Evolution of Astigmatic Mites and Household Pest Adaptations.</title>
        <authorList>
            <person name="Xiong Q."/>
            <person name="Wan A.T.-Y."/>
            <person name="Liu X.-Y."/>
            <person name="Fung C.S.-H."/>
            <person name="Xiao X."/>
            <person name="Malainual N."/>
            <person name="Hou J."/>
            <person name="Wang L."/>
            <person name="Wang M."/>
            <person name="Yang K."/>
            <person name="Cui Y."/>
            <person name="Leung E."/>
            <person name="Nong W."/>
            <person name="Shin S.-K."/>
            <person name="Au S."/>
            <person name="Jeong K.Y."/>
            <person name="Chew F.T."/>
            <person name="Hui J."/>
            <person name="Leung T.F."/>
            <person name="Tungtrongchitr A."/>
            <person name="Zhong N."/>
            <person name="Liu Z."/>
            <person name="Tsui S."/>
        </authorList>
    </citation>
    <scope>NUCLEOTIDE SEQUENCE</scope>
    <source>
        <strain evidence="1">Derf</strain>
        <tissue evidence="1">Whole organism</tissue>
    </source>
</reference>
<dbReference type="EMBL" id="ASGP02000001">
    <property type="protein sequence ID" value="KAH9528104.1"/>
    <property type="molecule type" value="Genomic_DNA"/>
</dbReference>
<proteinExistence type="predicted"/>
<dbReference type="Proteomes" id="UP000790347">
    <property type="component" value="Unassembled WGS sequence"/>
</dbReference>
<dbReference type="AlphaFoldDB" id="A0A922IF08"/>
<comment type="caution">
    <text evidence="1">The sequence shown here is derived from an EMBL/GenBank/DDBJ whole genome shotgun (WGS) entry which is preliminary data.</text>
</comment>
<name>A0A922IF08_DERFA</name>
<sequence length="69" mass="7687">MKFFSKLAKPNFASDNANLIPIQFRGPPPKACSALIINCSISSHCFVLFSRLCLITCDDIFMKKSAVFE</sequence>
<evidence type="ECO:0000313" key="1">
    <source>
        <dbReference type="EMBL" id="KAH9528104.1"/>
    </source>
</evidence>